<dbReference type="InterPro" id="IPR000873">
    <property type="entry name" value="AMP-dep_synth/lig_dom"/>
</dbReference>
<dbReference type="PANTHER" id="PTHR24096:SF149">
    <property type="entry name" value="AMP-BINDING DOMAIN-CONTAINING PROTEIN-RELATED"/>
    <property type="match status" value="1"/>
</dbReference>
<protein>
    <submittedName>
        <fullName evidence="6">Probable 4-coumarate--CoA ligase 5</fullName>
    </submittedName>
</protein>
<feature type="domain" description="AMP-binding enzyme C-terminal" evidence="4">
    <location>
        <begin position="513"/>
        <end position="588"/>
    </location>
</feature>
<dbReference type="InterPro" id="IPR042099">
    <property type="entry name" value="ANL_N_sf"/>
</dbReference>
<dbReference type="CDD" id="cd05911">
    <property type="entry name" value="Firefly_Luc_like"/>
    <property type="match status" value="1"/>
</dbReference>
<evidence type="ECO:0000313" key="6">
    <source>
        <dbReference type="RefSeq" id="XP_012946197.1"/>
    </source>
</evidence>
<accession>A0ABM1AEL2</accession>
<keyword evidence="2 6" id="KW-0436">Ligase</keyword>
<dbReference type="GO" id="GO:0016874">
    <property type="term" value="F:ligase activity"/>
    <property type="evidence" value="ECO:0007669"/>
    <property type="project" value="UniProtKB-KW"/>
</dbReference>
<dbReference type="PROSITE" id="PS00455">
    <property type="entry name" value="AMP_BINDING"/>
    <property type="match status" value="1"/>
</dbReference>
<dbReference type="Pfam" id="PF13193">
    <property type="entry name" value="AMP-binding_C"/>
    <property type="match status" value="1"/>
</dbReference>
<feature type="domain" description="AMP-dependent synthetase/ligase" evidence="3">
    <location>
        <begin position="102"/>
        <end position="461"/>
    </location>
</feature>
<evidence type="ECO:0000259" key="3">
    <source>
        <dbReference type="Pfam" id="PF00501"/>
    </source>
</evidence>
<dbReference type="Gene3D" id="3.30.300.30">
    <property type="match status" value="1"/>
</dbReference>
<keyword evidence="5" id="KW-1185">Reference proteome</keyword>
<gene>
    <name evidence="6" type="primary">LOC101851624</name>
</gene>
<dbReference type="Proteomes" id="UP000694888">
    <property type="component" value="Unplaced"/>
</dbReference>
<dbReference type="InterPro" id="IPR025110">
    <property type="entry name" value="AMP-bd_C"/>
</dbReference>
<dbReference type="InterPro" id="IPR045851">
    <property type="entry name" value="AMP-bd_C_sf"/>
</dbReference>
<comment type="similarity">
    <text evidence="1">Belongs to the ATP-dependent AMP-binding enzyme family.</text>
</comment>
<dbReference type="GeneID" id="101851624"/>
<dbReference type="Gene3D" id="3.40.50.12780">
    <property type="entry name" value="N-terminal domain of ligase-like"/>
    <property type="match status" value="1"/>
</dbReference>
<organism evidence="5 6">
    <name type="scientific">Aplysia californica</name>
    <name type="common">California sea hare</name>
    <dbReference type="NCBI Taxonomy" id="6500"/>
    <lineage>
        <taxon>Eukaryota</taxon>
        <taxon>Metazoa</taxon>
        <taxon>Spiralia</taxon>
        <taxon>Lophotrochozoa</taxon>
        <taxon>Mollusca</taxon>
        <taxon>Gastropoda</taxon>
        <taxon>Heterobranchia</taxon>
        <taxon>Euthyneura</taxon>
        <taxon>Tectipleura</taxon>
        <taxon>Aplysiida</taxon>
        <taxon>Aplysioidea</taxon>
        <taxon>Aplysiidae</taxon>
        <taxon>Aplysia</taxon>
    </lineage>
</organism>
<evidence type="ECO:0000313" key="5">
    <source>
        <dbReference type="Proteomes" id="UP000694888"/>
    </source>
</evidence>
<evidence type="ECO:0000256" key="1">
    <source>
        <dbReference type="ARBA" id="ARBA00006432"/>
    </source>
</evidence>
<dbReference type="Pfam" id="PF00501">
    <property type="entry name" value="AMP-binding"/>
    <property type="match status" value="1"/>
</dbReference>
<reference evidence="6" key="1">
    <citation type="submission" date="2025-08" db="UniProtKB">
        <authorList>
            <consortium name="RefSeq"/>
        </authorList>
    </citation>
    <scope>IDENTIFICATION</scope>
</reference>
<dbReference type="PANTHER" id="PTHR24096">
    <property type="entry name" value="LONG-CHAIN-FATTY-ACID--COA LIGASE"/>
    <property type="match status" value="1"/>
</dbReference>
<evidence type="ECO:0000256" key="2">
    <source>
        <dbReference type="ARBA" id="ARBA00022598"/>
    </source>
</evidence>
<sequence>MNSPYKKIAMLRRCFSRTLLVRSSSFSCLEAARFSTRPLAVFIQKNVVRFQFPPLSSHLTVSVVSARRNFSSNPLISENIVRSPLPDLVVSADAPFHEFYYQRCDEFGDRIAFEEFHTRRSITYNALKQRSESVANSLHGLGFRRNDVALVFATNNLDLAVLALACSRLGVTFSPINSASTSGDICRYCSNTQPRAVFCTEDLVSIVKAIEGDPSLSHKPEHLIVFGEHPDFVSFESLTQDDGPTLADTSVDAQKDILFLPYSSGTSGFPKGVMHSHVTAASSVLQFQGSLRLTSEDRVLGLLPQFHIYGLMMQFVPLISGGSTIILSGFQPDTFLQCLQDKQITMAPLVPPLVLFLAKHPAAAGYDLSSVKRIMSGAAPLGHELIQTFSSKYPHITFIQGYGMTEVVAASITQNAIDDSVGCPVPSAIIKVSDPGTNEAQGANQEGEVCVKGPQVMLGYHNNPKATEEAMDAEGWMHTGDIGYYTEDGRLYITDRLKDLIIYKAFKVAPAVLEDLLVSHPLVADAAVIGIPDERAGEVPMAFVVKKEGVDLSEQQIEDYVKEHASKEKWLRGGVVFVDQIPKSASGKILKRVLKESLG</sequence>
<name>A0ABM1AEL2_APLCA</name>
<dbReference type="SUPFAM" id="SSF56801">
    <property type="entry name" value="Acetyl-CoA synthetase-like"/>
    <property type="match status" value="1"/>
</dbReference>
<evidence type="ECO:0000259" key="4">
    <source>
        <dbReference type="Pfam" id="PF13193"/>
    </source>
</evidence>
<dbReference type="InterPro" id="IPR020845">
    <property type="entry name" value="AMP-binding_CS"/>
</dbReference>
<dbReference type="RefSeq" id="XP_012946197.1">
    <property type="nucleotide sequence ID" value="XM_013090743.2"/>
</dbReference>
<proteinExistence type="inferred from homology"/>